<accession>A0A133KP45</accession>
<name>A0A133KP45_BIFBI</name>
<proteinExistence type="predicted"/>
<evidence type="ECO:0000313" key="1">
    <source>
        <dbReference type="EMBL" id="KWZ81278.1"/>
    </source>
</evidence>
<organism evidence="1 2">
    <name type="scientific">Bifidobacterium bifidum</name>
    <dbReference type="NCBI Taxonomy" id="1681"/>
    <lineage>
        <taxon>Bacteria</taxon>
        <taxon>Bacillati</taxon>
        <taxon>Actinomycetota</taxon>
        <taxon>Actinomycetes</taxon>
        <taxon>Bifidobacteriales</taxon>
        <taxon>Bifidobacteriaceae</taxon>
        <taxon>Bifidobacterium</taxon>
    </lineage>
</organism>
<gene>
    <name evidence="1" type="ORF">HMPREF3196_01203</name>
</gene>
<reference evidence="1 2" key="1">
    <citation type="submission" date="2016-01" db="EMBL/GenBank/DDBJ databases">
        <authorList>
            <person name="Oliw E.H."/>
        </authorList>
    </citation>
    <scope>NUCLEOTIDE SEQUENCE [LARGE SCALE GENOMIC DNA]</scope>
    <source>
        <strain evidence="1 2">MJR8628B</strain>
    </source>
</reference>
<dbReference type="AlphaFoldDB" id="A0A133KP45"/>
<dbReference type="EMBL" id="LRPO01000033">
    <property type="protein sequence ID" value="KWZ81278.1"/>
    <property type="molecule type" value="Genomic_DNA"/>
</dbReference>
<sequence length="165" mass="18122">MRFGLMEAVGETGSPDATNGMGRAWRAAWREACDSAWDAGMRWSPVDTERGIAGRIAECLEAVTPEGESDFGAYLAELADHVTAGASDVRRAVAGTVARVVRPVRRRRETTRQCGLADVQTAVPGVIAQKNMMRVSKVRCRDTLEILATCRVRHASCKSWRLVFR</sequence>
<comment type="caution">
    <text evidence="1">The sequence shown here is derived from an EMBL/GenBank/DDBJ whole genome shotgun (WGS) entry which is preliminary data.</text>
</comment>
<dbReference type="Proteomes" id="UP000070092">
    <property type="component" value="Unassembled WGS sequence"/>
</dbReference>
<evidence type="ECO:0000313" key="2">
    <source>
        <dbReference type="Proteomes" id="UP000070092"/>
    </source>
</evidence>
<dbReference type="PATRIC" id="fig|1681.53.peg.1178"/>
<dbReference type="RefSeq" id="WP_061085991.1">
    <property type="nucleotide sequence ID" value="NZ_JAASHE010000002.1"/>
</dbReference>
<protein>
    <submittedName>
        <fullName evidence="1">Uncharacterized protein</fullName>
    </submittedName>
</protein>